<dbReference type="InterPro" id="IPR003749">
    <property type="entry name" value="ThiS/MoaD-like"/>
</dbReference>
<dbReference type="Gene3D" id="3.10.20.30">
    <property type="match status" value="1"/>
</dbReference>
<sequence length="75" mass="8405">MLFKTNSFELDIPSPQSISSLLELLSSQFPSLRDPTLANMLGLSLNGRRVPREEWERTLVEEGDKIEIFNAIVGG</sequence>
<evidence type="ECO:0000313" key="2">
    <source>
        <dbReference type="Proteomes" id="UP000192569"/>
    </source>
</evidence>
<name>A0A1W1VGP3_9FIRM</name>
<evidence type="ECO:0000313" key="1">
    <source>
        <dbReference type="EMBL" id="SMB92124.1"/>
    </source>
</evidence>
<dbReference type="InterPro" id="IPR012675">
    <property type="entry name" value="Beta-grasp_dom_sf"/>
</dbReference>
<dbReference type="SUPFAM" id="SSF54285">
    <property type="entry name" value="MoaD/ThiS"/>
    <property type="match status" value="1"/>
</dbReference>
<dbReference type="RefSeq" id="WP_172839016.1">
    <property type="nucleotide sequence ID" value="NZ_LT838272.1"/>
</dbReference>
<reference evidence="1 2" key="1">
    <citation type="submission" date="2017-04" db="EMBL/GenBank/DDBJ databases">
        <authorList>
            <person name="Afonso C.L."/>
            <person name="Miller P.J."/>
            <person name="Scott M.A."/>
            <person name="Spackman E."/>
            <person name="Goraichik I."/>
            <person name="Dimitrov K.M."/>
            <person name="Suarez D.L."/>
            <person name="Swayne D.E."/>
        </authorList>
    </citation>
    <scope>NUCLEOTIDE SEQUENCE [LARGE SCALE GENOMIC DNA]</scope>
    <source>
        <strain evidence="1 2">ToBE</strain>
    </source>
</reference>
<accession>A0A1W1VGP3</accession>
<dbReference type="InterPro" id="IPR016155">
    <property type="entry name" value="Mopterin_synth/thiamin_S_b"/>
</dbReference>
<protein>
    <submittedName>
        <fullName evidence="1">Sulfur carrier protein ThiS</fullName>
    </submittedName>
</protein>
<organism evidence="1 2">
    <name type="scientific">Thermanaeromonas toyohensis ToBE</name>
    <dbReference type="NCBI Taxonomy" id="698762"/>
    <lineage>
        <taxon>Bacteria</taxon>
        <taxon>Bacillati</taxon>
        <taxon>Bacillota</taxon>
        <taxon>Clostridia</taxon>
        <taxon>Neomoorellales</taxon>
        <taxon>Neomoorellaceae</taxon>
        <taxon>Thermanaeromonas</taxon>
    </lineage>
</organism>
<dbReference type="EMBL" id="LT838272">
    <property type="protein sequence ID" value="SMB92124.1"/>
    <property type="molecule type" value="Genomic_DNA"/>
</dbReference>
<dbReference type="STRING" id="698762.SAMN00808754_0582"/>
<gene>
    <name evidence="1" type="ORF">SAMN00808754_0582</name>
</gene>
<proteinExistence type="predicted"/>
<dbReference type="AlphaFoldDB" id="A0A1W1VGP3"/>
<dbReference type="Pfam" id="PF02597">
    <property type="entry name" value="ThiS"/>
    <property type="match status" value="1"/>
</dbReference>
<dbReference type="Proteomes" id="UP000192569">
    <property type="component" value="Chromosome I"/>
</dbReference>
<keyword evidence="2" id="KW-1185">Reference proteome</keyword>